<proteinExistence type="inferred from homology"/>
<keyword evidence="7 17" id="KW-0228">DNA excision</keyword>
<comment type="caution">
    <text evidence="17">Lacks conserved residue(s) required for the propagation of feature annotation.</text>
</comment>
<dbReference type="Pfam" id="PF17760">
    <property type="entry name" value="UvrA_inter"/>
    <property type="match status" value="1"/>
</dbReference>
<dbReference type="Gene3D" id="1.20.1580.10">
    <property type="entry name" value="ABC transporter ATPase like domain"/>
    <property type="match status" value="3"/>
</dbReference>
<evidence type="ECO:0000256" key="15">
    <source>
        <dbReference type="ARBA" id="ARBA00039316"/>
    </source>
</evidence>
<evidence type="ECO:0000256" key="10">
    <source>
        <dbReference type="ARBA" id="ARBA00022840"/>
    </source>
</evidence>
<comment type="similarity">
    <text evidence="14 17">Belongs to the ABC transporter superfamily. UvrA family.</text>
</comment>
<dbReference type="InterPro" id="IPR017871">
    <property type="entry name" value="ABC_transporter-like_CS"/>
</dbReference>
<evidence type="ECO:0000256" key="1">
    <source>
        <dbReference type="ARBA" id="ARBA00004496"/>
    </source>
</evidence>
<evidence type="ECO:0000256" key="13">
    <source>
        <dbReference type="ARBA" id="ARBA00023204"/>
    </source>
</evidence>
<keyword evidence="9 17" id="KW-0862">Zinc</keyword>
<dbReference type="PANTHER" id="PTHR43152:SF3">
    <property type="entry name" value="UVRABC SYSTEM PROTEIN A"/>
    <property type="match status" value="1"/>
</dbReference>
<keyword evidence="20" id="KW-1185">Reference proteome</keyword>
<gene>
    <name evidence="17" type="primary">uvrA</name>
    <name evidence="19" type="ORF">FHT01_001895</name>
</gene>
<comment type="subunit">
    <text evidence="17">Forms a heterotetramer with UvrB during the search for lesions.</text>
</comment>
<dbReference type="InterPro" id="IPR004602">
    <property type="entry name" value="UvrA"/>
</dbReference>
<dbReference type="HAMAP" id="MF_00205">
    <property type="entry name" value="UvrA"/>
    <property type="match status" value="1"/>
</dbReference>
<dbReference type="PROSITE" id="PS50893">
    <property type="entry name" value="ABC_TRANSPORTER_2"/>
    <property type="match status" value="2"/>
</dbReference>
<evidence type="ECO:0000256" key="2">
    <source>
        <dbReference type="ARBA" id="ARBA00022490"/>
    </source>
</evidence>
<evidence type="ECO:0000256" key="6">
    <source>
        <dbReference type="ARBA" id="ARBA00022763"/>
    </source>
</evidence>
<dbReference type="Pfam" id="PF17755">
    <property type="entry name" value="UvrA_DNA-bind"/>
    <property type="match status" value="1"/>
</dbReference>
<feature type="binding site" evidence="17">
    <location>
        <begin position="33"/>
        <end position="40"/>
    </location>
    <ligand>
        <name>ATP</name>
        <dbReference type="ChEBI" id="CHEBI:30616"/>
    </ligand>
</feature>
<keyword evidence="2 17" id="KW-0963">Cytoplasm</keyword>
<evidence type="ECO:0000256" key="9">
    <source>
        <dbReference type="ARBA" id="ARBA00022833"/>
    </source>
</evidence>
<evidence type="ECO:0000259" key="18">
    <source>
        <dbReference type="PROSITE" id="PS50893"/>
    </source>
</evidence>
<evidence type="ECO:0000256" key="5">
    <source>
        <dbReference type="ARBA" id="ARBA00022741"/>
    </source>
</evidence>
<dbReference type="EMBL" id="JAASQP010000001">
    <property type="protein sequence ID" value="NIJ24353.1"/>
    <property type="molecule type" value="Genomic_DNA"/>
</dbReference>
<evidence type="ECO:0000256" key="7">
    <source>
        <dbReference type="ARBA" id="ARBA00022769"/>
    </source>
</evidence>
<dbReference type="InterPro" id="IPR003439">
    <property type="entry name" value="ABC_transporter-like_ATP-bd"/>
</dbReference>
<dbReference type="InterPro" id="IPR027417">
    <property type="entry name" value="P-loop_NTPase"/>
</dbReference>
<keyword evidence="3 17" id="KW-0479">Metal-binding</keyword>
<dbReference type="PANTHER" id="PTHR43152">
    <property type="entry name" value="UVRABC SYSTEM PROTEIN A"/>
    <property type="match status" value="1"/>
</dbReference>
<protein>
    <recommendedName>
        <fullName evidence="15 17">UvrABC system protein A</fullName>
        <shortName evidence="17">UvrA protein</shortName>
    </recommendedName>
    <alternativeName>
        <fullName evidence="16 17">Excinuclease ABC subunit A</fullName>
    </alternativeName>
</protein>
<dbReference type="Gene3D" id="3.30.190.20">
    <property type="match status" value="1"/>
</dbReference>
<evidence type="ECO:0000256" key="11">
    <source>
        <dbReference type="ARBA" id="ARBA00022881"/>
    </source>
</evidence>
<evidence type="ECO:0000256" key="3">
    <source>
        <dbReference type="ARBA" id="ARBA00022723"/>
    </source>
</evidence>
<dbReference type="CDD" id="cd03271">
    <property type="entry name" value="ABC_UvrA_II"/>
    <property type="match status" value="1"/>
</dbReference>
<dbReference type="PROSITE" id="PS00211">
    <property type="entry name" value="ABC_TRANSPORTER_1"/>
    <property type="match status" value="2"/>
</dbReference>
<evidence type="ECO:0000256" key="14">
    <source>
        <dbReference type="ARBA" id="ARBA00038000"/>
    </source>
</evidence>
<dbReference type="NCBIfam" id="TIGR00630">
    <property type="entry name" value="uvra"/>
    <property type="match status" value="1"/>
</dbReference>
<evidence type="ECO:0000256" key="4">
    <source>
        <dbReference type="ARBA" id="ARBA00022737"/>
    </source>
</evidence>
<evidence type="ECO:0000313" key="20">
    <source>
        <dbReference type="Proteomes" id="UP000788153"/>
    </source>
</evidence>
<comment type="function">
    <text evidence="17">The UvrABC repair system catalyzes the recognition and processing of DNA lesions. UvrA is an ATPase and a DNA-binding protein. A damage recognition complex composed of 2 UvrA and 2 UvrB subunits scans DNA for abnormalities. When the presence of a lesion has been verified by UvrB, the UvrA molecules dissociate.</text>
</comment>
<evidence type="ECO:0000256" key="17">
    <source>
        <dbReference type="HAMAP-Rule" id="MF_00205"/>
    </source>
</evidence>
<feature type="zinc finger region" description="C4-type" evidence="17">
    <location>
        <begin position="767"/>
        <end position="793"/>
    </location>
</feature>
<comment type="caution">
    <text evidence="19">The sequence shown here is derived from an EMBL/GenBank/DDBJ whole genome shotgun (WGS) entry which is preliminary data.</text>
</comment>
<dbReference type="Gene3D" id="3.40.50.300">
    <property type="entry name" value="P-loop containing nucleotide triphosphate hydrolases"/>
    <property type="match status" value="3"/>
</dbReference>
<comment type="subcellular location">
    <subcellularLocation>
        <location evidence="1 17">Cytoplasm</location>
    </subcellularLocation>
</comment>
<keyword evidence="11 17" id="KW-0267">Excision nuclease</keyword>
<dbReference type="CDD" id="cd03270">
    <property type="entry name" value="ABC_UvrA_I"/>
    <property type="match status" value="1"/>
</dbReference>
<evidence type="ECO:0000256" key="8">
    <source>
        <dbReference type="ARBA" id="ARBA00022771"/>
    </source>
</evidence>
<dbReference type="InterPro" id="IPR041102">
    <property type="entry name" value="UvrA_inter"/>
</dbReference>
<organism evidence="19 20">
    <name type="scientific">Sphingomonas japonica</name>
    <dbReference type="NCBI Taxonomy" id="511662"/>
    <lineage>
        <taxon>Bacteria</taxon>
        <taxon>Pseudomonadati</taxon>
        <taxon>Pseudomonadota</taxon>
        <taxon>Alphaproteobacteria</taxon>
        <taxon>Sphingomonadales</taxon>
        <taxon>Sphingomonadaceae</taxon>
        <taxon>Sphingomonas</taxon>
    </lineage>
</organism>
<keyword evidence="13 17" id="KW-0234">DNA repair</keyword>
<reference evidence="19 20" key="1">
    <citation type="submission" date="2020-03" db="EMBL/GenBank/DDBJ databases">
        <title>Genomic Encyclopedia of Type Strains, Phase IV (KMG-IV): sequencing the most valuable type-strain genomes for metagenomic binning, comparative biology and taxonomic classification.</title>
        <authorList>
            <person name="Goeker M."/>
        </authorList>
    </citation>
    <scope>NUCLEOTIDE SEQUENCE [LARGE SCALE GENOMIC DNA]</scope>
    <source>
        <strain evidence="19 20">DSM 22753</strain>
    </source>
</reference>
<feature type="domain" description="ABC transporter" evidence="18">
    <location>
        <begin position="346"/>
        <end position="622"/>
    </location>
</feature>
<keyword evidence="10 17" id="KW-0067">ATP-binding</keyword>
<dbReference type="Proteomes" id="UP000788153">
    <property type="component" value="Unassembled WGS sequence"/>
</dbReference>
<dbReference type="Pfam" id="PF00005">
    <property type="entry name" value="ABC_tran"/>
    <property type="match status" value="1"/>
</dbReference>
<accession>A0ABX0U1D0</accession>
<keyword evidence="6 17" id="KW-0227">DNA damage</keyword>
<feature type="binding site" evidence="17">
    <location>
        <begin position="668"/>
        <end position="675"/>
    </location>
    <ligand>
        <name>ATP</name>
        <dbReference type="ChEBI" id="CHEBI:30616"/>
    </ligand>
</feature>
<evidence type="ECO:0000313" key="19">
    <source>
        <dbReference type="EMBL" id="NIJ24353.1"/>
    </source>
</evidence>
<keyword evidence="4 17" id="KW-0677">Repeat</keyword>
<keyword evidence="8 17" id="KW-0863">Zinc-finger</keyword>
<dbReference type="SUPFAM" id="SSF52540">
    <property type="entry name" value="P-loop containing nucleoside triphosphate hydrolases"/>
    <property type="match status" value="2"/>
</dbReference>
<dbReference type="NCBIfam" id="NF001503">
    <property type="entry name" value="PRK00349.1"/>
    <property type="match status" value="1"/>
</dbReference>
<feature type="domain" description="ABC transporter" evidence="18">
    <location>
        <begin position="633"/>
        <end position="964"/>
    </location>
</feature>
<evidence type="ECO:0000256" key="16">
    <source>
        <dbReference type="ARBA" id="ARBA00042156"/>
    </source>
</evidence>
<name>A0ABX0U1D0_9SPHN</name>
<dbReference type="Gene3D" id="1.10.8.280">
    <property type="entry name" value="ABC transporter ATPase domain-like"/>
    <property type="match status" value="1"/>
</dbReference>
<sequence length="986" mass="107045">MSLTHISVRGAREHNLKGVDIDIPRDTLTVITGLSGSGKSSLAFDTIYAEGQRRYVESLSAYARQFLELMQKPDVDHIEGLSPAISIEQKTTSRNPRSTVATVTEIYDYMRLLWARVGIPYSPATGLPISAQTVSQMVDRVLALPEGTRLLLLAPVVRGRKGEYRKELAEWQKAGFQRVRIDGETHMIEDAPALDKKYKHDIEVVVDRLVVGGDMATRLAESFETALKLAEGLAYVDLVDGVVPGREDAAADAGAPDQKLKGAGIPPNRIVFSEKFACPVSGFTIAEIEPRLFSFNAPQGACPACDGLGEKLLFDEDLVVPNHALSIKKGAVVPWAKSNPPSPYYMQVLGSLARHFGFSLETPWADLAPEHRDAILYGTKGKPVTLTFVDGRKSYDVKKPFEGVIGNLNRRMLSTESAWMREELSKYQASHPCEVCHGARLKPEALAVKIGGHDIAYATHLSVVDALAFFQALPDTMTGQQKEIAERILKEILERLGFLNNVGLDYLNLDRTSGTLSGGESQRIRLASQIGSGLSGVLYVLDEPSIGLHQRDNDMLLKTLRRLRDLGNTVLVVEHDEDAIRTADYVIDMGPGAGVHGGEIVAKGTLKQLLKAKGSVTADYLNGTREVPVPAKRRKGNGKKLTVHNAVANNLTGVTASIPLGTFTCVTGVSGSGKSSFTIDTLYAAAARALNGARMLAGKHDKVTGLQHLDKVIDIDQSPIGRTPRSNPATYTGSFTQIRDWFAGLPEAQARGYKPGRFSFNVKGGRCEACQGDGVLKIEMHFLPDVYVTCDVCHGARYNRETLEVKFKGKSIADVLDMTVEDAVEFFKAVPSIREKMAMLAEVGLGYVKVGQQATTLSGGEAQRVKLAKELSRRATGQTLYILDEPTTGLHFEDVRKLLEVLHALVDQGNTVVVIEHNLDVIKTADWVLDLGPEGGVKGGKVVAEGTPEDVAKEPRSFTGRYLAPLLKGVTKDEPIRTEAAVGAAE</sequence>
<dbReference type="RefSeq" id="WP_140046720.1">
    <property type="nucleotide sequence ID" value="NZ_BAAAEV010000001.1"/>
</dbReference>
<dbReference type="InterPro" id="IPR041552">
    <property type="entry name" value="UvrA_DNA-bd"/>
</dbReference>
<keyword evidence="17" id="KW-0742">SOS response</keyword>
<evidence type="ECO:0000256" key="12">
    <source>
        <dbReference type="ARBA" id="ARBA00023125"/>
    </source>
</evidence>
<keyword evidence="12 17" id="KW-0238">DNA-binding</keyword>
<keyword evidence="5 17" id="KW-0547">Nucleotide-binding</keyword>